<keyword evidence="10" id="KW-0594">Phospholipid biosynthesis</keyword>
<dbReference type="Pfam" id="PF19279">
    <property type="entry name" value="YegS_C"/>
    <property type="match status" value="1"/>
</dbReference>
<feature type="domain" description="DAGKc" evidence="13">
    <location>
        <begin position="32"/>
        <end position="164"/>
    </location>
</feature>
<keyword evidence="2" id="KW-0444">Lipid biosynthesis</keyword>
<keyword evidence="3" id="KW-0808">Transferase</keyword>
<keyword evidence="6 14" id="KW-0418">Kinase</keyword>
<name>A0A8G2BI74_9PROT</name>
<keyword evidence="4" id="KW-0479">Metal-binding</keyword>
<dbReference type="InterPro" id="IPR005218">
    <property type="entry name" value="Diacylglycerol/lipid_kinase"/>
</dbReference>
<evidence type="ECO:0000256" key="8">
    <source>
        <dbReference type="ARBA" id="ARBA00022842"/>
    </source>
</evidence>
<dbReference type="GO" id="GO:0005524">
    <property type="term" value="F:ATP binding"/>
    <property type="evidence" value="ECO:0007669"/>
    <property type="project" value="UniProtKB-KW"/>
</dbReference>
<dbReference type="PANTHER" id="PTHR12358:SF106">
    <property type="entry name" value="LIPID KINASE YEGS"/>
    <property type="match status" value="1"/>
</dbReference>
<dbReference type="NCBIfam" id="TIGR00147">
    <property type="entry name" value="YegS/Rv2252/BmrU family lipid kinase"/>
    <property type="match status" value="1"/>
</dbReference>
<keyword evidence="15" id="KW-1185">Reference proteome</keyword>
<gene>
    <name evidence="14" type="ORF">SAMN05660686_02221</name>
</gene>
<dbReference type="PANTHER" id="PTHR12358">
    <property type="entry name" value="SPHINGOSINE KINASE"/>
    <property type="match status" value="1"/>
</dbReference>
<evidence type="ECO:0000256" key="3">
    <source>
        <dbReference type="ARBA" id="ARBA00022679"/>
    </source>
</evidence>
<dbReference type="InterPro" id="IPR001206">
    <property type="entry name" value="Diacylglycerol_kinase_cat_dom"/>
</dbReference>
<evidence type="ECO:0000256" key="1">
    <source>
        <dbReference type="ARBA" id="ARBA00001946"/>
    </source>
</evidence>
<sequence length="328" mass="34757">MDKRTDSATAPAATAVTTATAEPGPSGDPAVRQVRRALIIFNRNAGGGRKVARLEETVAQLTGAGVEVEIHRTSFAGDAEQTAHAARFLGSGPDVIICAGGDGTINEVVNGLAGGDTPLALLPIGTANVLAAEIGLATDTATVVDTIFTGVPTPIHLGTANGRYFTLMTGVGLDAEVVASVDRKLKRRTGKLAYALATLKRWTAYRDHHFRVTVDGVEHRAAGVVVANGHYYGGRFVCAENARITEPGLHVCLFQKPGRWQAVYYMLALFGGFLDRLNTYRVIPGREIHIADDRDGPVQGDGDIITQLPLTIGVADETVRILMPRTPV</sequence>
<evidence type="ECO:0000256" key="12">
    <source>
        <dbReference type="SAM" id="MobiDB-lite"/>
    </source>
</evidence>
<proteinExistence type="predicted"/>
<dbReference type="Pfam" id="PF00781">
    <property type="entry name" value="DAGK_cat"/>
    <property type="match status" value="1"/>
</dbReference>
<dbReference type="GO" id="GO:0008654">
    <property type="term" value="P:phospholipid biosynthetic process"/>
    <property type="evidence" value="ECO:0007669"/>
    <property type="project" value="UniProtKB-KW"/>
</dbReference>
<evidence type="ECO:0000313" key="15">
    <source>
        <dbReference type="Proteomes" id="UP000198615"/>
    </source>
</evidence>
<organism evidence="14 15">
    <name type="scientific">Thalassobaculum litoreum DSM 18839</name>
    <dbReference type="NCBI Taxonomy" id="1123362"/>
    <lineage>
        <taxon>Bacteria</taxon>
        <taxon>Pseudomonadati</taxon>
        <taxon>Pseudomonadota</taxon>
        <taxon>Alphaproteobacteria</taxon>
        <taxon>Rhodospirillales</taxon>
        <taxon>Thalassobaculaceae</taxon>
        <taxon>Thalassobaculum</taxon>
    </lineage>
</organism>
<evidence type="ECO:0000256" key="9">
    <source>
        <dbReference type="ARBA" id="ARBA00023098"/>
    </source>
</evidence>
<evidence type="ECO:0000256" key="11">
    <source>
        <dbReference type="ARBA" id="ARBA00023264"/>
    </source>
</evidence>
<dbReference type="SMART" id="SM00046">
    <property type="entry name" value="DAGKc"/>
    <property type="match status" value="1"/>
</dbReference>
<dbReference type="GO" id="GO:0005886">
    <property type="term" value="C:plasma membrane"/>
    <property type="evidence" value="ECO:0007669"/>
    <property type="project" value="TreeGrafter"/>
</dbReference>
<feature type="compositionally biased region" description="Low complexity" evidence="12">
    <location>
        <begin position="8"/>
        <end position="21"/>
    </location>
</feature>
<comment type="caution">
    <text evidence="14">The sequence shown here is derived from an EMBL/GenBank/DDBJ whole genome shotgun (WGS) entry which is preliminary data.</text>
</comment>
<comment type="cofactor">
    <cofactor evidence="1">
        <name>Mg(2+)</name>
        <dbReference type="ChEBI" id="CHEBI:18420"/>
    </cofactor>
</comment>
<dbReference type="RefSeq" id="WP_051245191.1">
    <property type="nucleotide sequence ID" value="NZ_FNBW01000006.1"/>
</dbReference>
<accession>A0A8G2BI74</accession>
<dbReference type="SUPFAM" id="SSF111331">
    <property type="entry name" value="NAD kinase/diacylglycerol kinase-like"/>
    <property type="match status" value="1"/>
</dbReference>
<dbReference type="PROSITE" id="PS50146">
    <property type="entry name" value="DAGK"/>
    <property type="match status" value="1"/>
</dbReference>
<protein>
    <submittedName>
        <fullName evidence="14">Lipid kinase, YegS/Rv2252/BmrU family</fullName>
    </submittedName>
</protein>
<dbReference type="InterPro" id="IPR017438">
    <property type="entry name" value="ATP-NAD_kinase_N"/>
</dbReference>
<evidence type="ECO:0000256" key="4">
    <source>
        <dbReference type="ARBA" id="ARBA00022723"/>
    </source>
</evidence>
<dbReference type="Gene3D" id="3.40.50.10330">
    <property type="entry name" value="Probable inorganic polyphosphate/atp-NAD kinase, domain 1"/>
    <property type="match status" value="1"/>
</dbReference>
<reference evidence="14 15" key="1">
    <citation type="submission" date="2016-10" db="EMBL/GenBank/DDBJ databases">
        <authorList>
            <person name="Varghese N."/>
            <person name="Submissions S."/>
        </authorList>
    </citation>
    <scope>NUCLEOTIDE SEQUENCE [LARGE SCALE GENOMIC DNA]</scope>
    <source>
        <strain evidence="14 15">DSM 18839</strain>
    </source>
</reference>
<evidence type="ECO:0000256" key="7">
    <source>
        <dbReference type="ARBA" id="ARBA00022840"/>
    </source>
</evidence>
<dbReference type="AlphaFoldDB" id="A0A8G2BI74"/>
<dbReference type="GO" id="GO:0016301">
    <property type="term" value="F:kinase activity"/>
    <property type="evidence" value="ECO:0007669"/>
    <property type="project" value="UniProtKB-KW"/>
</dbReference>
<evidence type="ECO:0000259" key="13">
    <source>
        <dbReference type="PROSITE" id="PS50146"/>
    </source>
</evidence>
<dbReference type="Proteomes" id="UP000198615">
    <property type="component" value="Unassembled WGS sequence"/>
</dbReference>
<dbReference type="InterPro" id="IPR050187">
    <property type="entry name" value="Lipid_Phosphate_FormReg"/>
</dbReference>
<keyword evidence="8" id="KW-0460">Magnesium</keyword>
<keyword evidence="9" id="KW-0443">Lipid metabolism</keyword>
<dbReference type="Gene3D" id="2.60.200.40">
    <property type="match status" value="1"/>
</dbReference>
<evidence type="ECO:0000256" key="2">
    <source>
        <dbReference type="ARBA" id="ARBA00022516"/>
    </source>
</evidence>
<evidence type="ECO:0000256" key="10">
    <source>
        <dbReference type="ARBA" id="ARBA00023209"/>
    </source>
</evidence>
<evidence type="ECO:0000313" key="14">
    <source>
        <dbReference type="EMBL" id="SDF75726.1"/>
    </source>
</evidence>
<keyword evidence="5" id="KW-0547">Nucleotide-binding</keyword>
<feature type="region of interest" description="Disordered" evidence="12">
    <location>
        <begin position="1"/>
        <end position="29"/>
    </location>
</feature>
<dbReference type="InterPro" id="IPR016064">
    <property type="entry name" value="NAD/diacylglycerol_kinase_sf"/>
</dbReference>
<dbReference type="OrthoDB" id="9815110at2"/>
<dbReference type="InterPro" id="IPR045540">
    <property type="entry name" value="YegS/DAGK_C"/>
</dbReference>
<evidence type="ECO:0000256" key="6">
    <source>
        <dbReference type="ARBA" id="ARBA00022777"/>
    </source>
</evidence>
<dbReference type="GO" id="GO:0046872">
    <property type="term" value="F:metal ion binding"/>
    <property type="evidence" value="ECO:0007669"/>
    <property type="project" value="UniProtKB-KW"/>
</dbReference>
<keyword evidence="11" id="KW-1208">Phospholipid metabolism</keyword>
<evidence type="ECO:0000256" key="5">
    <source>
        <dbReference type="ARBA" id="ARBA00022741"/>
    </source>
</evidence>
<dbReference type="EMBL" id="FNBW01000006">
    <property type="protein sequence ID" value="SDF75726.1"/>
    <property type="molecule type" value="Genomic_DNA"/>
</dbReference>
<keyword evidence="7" id="KW-0067">ATP-binding</keyword>